<dbReference type="GO" id="GO:0001965">
    <property type="term" value="F:G-protein alpha-subunit binding"/>
    <property type="evidence" value="ECO:0007669"/>
    <property type="project" value="TreeGrafter"/>
</dbReference>
<evidence type="ECO:0000256" key="2">
    <source>
        <dbReference type="ARBA" id="ARBA00022658"/>
    </source>
</evidence>
<dbReference type="Pfam" id="PF10165">
    <property type="entry name" value="Ric8"/>
    <property type="match status" value="1"/>
</dbReference>
<keyword evidence="2" id="KW-0344">Guanine-nucleotide releasing factor</keyword>
<evidence type="ECO:0000313" key="5">
    <source>
        <dbReference type="Proteomes" id="UP000053766"/>
    </source>
</evidence>
<dbReference type="AlphaFoldDB" id="A0A0D8Y8E5"/>
<name>A0A0D8Y8E5_DICVI</name>
<dbReference type="GO" id="GO:0007186">
    <property type="term" value="P:G protein-coupled receptor signaling pathway"/>
    <property type="evidence" value="ECO:0007669"/>
    <property type="project" value="TreeGrafter"/>
</dbReference>
<dbReference type="InterPro" id="IPR019318">
    <property type="entry name" value="Gua_nucleotide_exch_fac_Ric8"/>
</dbReference>
<keyword evidence="3" id="KW-0143">Chaperone</keyword>
<evidence type="ECO:0000313" key="4">
    <source>
        <dbReference type="EMBL" id="KJH52239.1"/>
    </source>
</evidence>
<dbReference type="OrthoDB" id="5585685at2759"/>
<dbReference type="GO" id="GO:0005085">
    <property type="term" value="F:guanyl-nucleotide exchange factor activity"/>
    <property type="evidence" value="ECO:0007669"/>
    <property type="project" value="UniProtKB-KW"/>
</dbReference>
<dbReference type="PANTHER" id="PTHR12425">
    <property type="entry name" value="SYNEMBRYN"/>
    <property type="match status" value="1"/>
</dbReference>
<keyword evidence="5" id="KW-1185">Reference proteome</keyword>
<accession>A0A0D8Y8E5</accession>
<proteinExistence type="inferred from homology"/>
<reference evidence="4 5" key="1">
    <citation type="submission" date="2013-11" db="EMBL/GenBank/DDBJ databases">
        <title>Draft genome of the bovine lungworm Dictyocaulus viviparus.</title>
        <authorList>
            <person name="Mitreva M."/>
        </authorList>
    </citation>
    <scope>NUCLEOTIDE SEQUENCE [LARGE SCALE GENOMIC DNA]</scope>
    <source>
        <strain evidence="4 5">HannoverDv2000</strain>
    </source>
</reference>
<dbReference type="GO" id="GO:0005737">
    <property type="term" value="C:cytoplasm"/>
    <property type="evidence" value="ECO:0007669"/>
    <property type="project" value="TreeGrafter"/>
</dbReference>
<comment type="similarity">
    <text evidence="1">Belongs to the synembryn family.</text>
</comment>
<protein>
    <submittedName>
        <fullName evidence="4">Uncharacterized protein</fullName>
    </submittedName>
</protein>
<dbReference type="STRING" id="29172.A0A0D8Y8E5"/>
<organism evidence="4 5">
    <name type="scientific">Dictyocaulus viviparus</name>
    <name type="common">Bovine lungworm</name>
    <dbReference type="NCBI Taxonomy" id="29172"/>
    <lineage>
        <taxon>Eukaryota</taxon>
        <taxon>Metazoa</taxon>
        <taxon>Ecdysozoa</taxon>
        <taxon>Nematoda</taxon>
        <taxon>Chromadorea</taxon>
        <taxon>Rhabditida</taxon>
        <taxon>Rhabditina</taxon>
        <taxon>Rhabditomorpha</taxon>
        <taxon>Strongyloidea</taxon>
        <taxon>Metastrongylidae</taxon>
        <taxon>Dictyocaulus</taxon>
    </lineage>
</organism>
<dbReference type="EMBL" id="KN716168">
    <property type="protein sequence ID" value="KJH52239.1"/>
    <property type="molecule type" value="Genomic_DNA"/>
</dbReference>
<evidence type="ECO:0000256" key="3">
    <source>
        <dbReference type="ARBA" id="ARBA00023186"/>
    </source>
</evidence>
<gene>
    <name evidence="4" type="ORF">DICVIV_01567</name>
</gene>
<dbReference type="PANTHER" id="PTHR12425:SF5">
    <property type="entry name" value="SYNEMBRYN"/>
    <property type="match status" value="1"/>
</dbReference>
<sequence length="352" mass="39599">MSSVINGEMINSLLTLPESEAYQKLSELNARLATVSNFQSVDTNTRKNIVKMIELGVNGKPSMIAPALELIRILARDKRQLDLLLTESVRLFIVCASSLCENGLKIVQATSFLLERLTVFTKADYSGKYDWIKNVPEESRNAIWLFDLRIAFLISAYSNNIQLLWGSSSSAISLFINIIHQYIAAVNEVNESKSEKIDVRISNACDRAAEAAKVLFNITYKRTAVLDQCFTNEITEIVVALIKGPNISPVMEQHAVNLLATLNLNMDLLCPKVPYRYIMPMFSGDSFFFGMSKLHGKDLHEMKVLQDEFHFDYPSNVDLPNPVINLLCLSHSEVEVLDIEFIIGLIILVNFL</sequence>
<reference evidence="5" key="2">
    <citation type="journal article" date="2016" name="Sci. Rep.">
        <title>Dictyocaulus viviparus genome, variome and transcriptome elucidate lungworm biology and support future intervention.</title>
        <authorList>
            <person name="McNulty S.N."/>
            <person name="Strube C."/>
            <person name="Rosa B.A."/>
            <person name="Martin J.C."/>
            <person name="Tyagi R."/>
            <person name="Choi Y.J."/>
            <person name="Wang Q."/>
            <person name="Hallsworth Pepin K."/>
            <person name="Zhang X."/>
            <person name="Ozersky P."/>
            <person name="Wilson R.K."/>
            <person name="Sternberg P.W."/>
            <person name="Gasser R.B."/>
            <person name="Mitreva M."/>
        </authorList>
    </citation>
    <scope>NUCLEOTIDE SEQUENCE [LARGE SCALE GENOMIC DNA]</scope>
    <source>
        <strain evidence="5">HannoverDv2000</strain>
    </source>
</reference>
<dbReference type="Proteomes" id="UP000053766">
    <property type="component" value="Unassembled WGS sequence"/>
</dbReference>
<evidence type="ECO:0000256" key="1">
    <source>
        <dbReference type="ARBA" id="ARBA00009049"/>
    </source>
</evidence>